<organism evidence="2 3">
    <name type="scientific">Vibrio hippocampi</name>
    <dbReference type="NCBI Taxonomy" id="654686"/>
    <lineage>
        <taxon>Bacteria</taxon>
        <taxon>Pseudomonadati</taxon>
        <taxon>Pseudomonadota</taxon>
        <taxon>Gammaproteobacteria</taxon>
        <taxon>Vibrionales</taxon>
        <taxon>Vibrionaceae</taxon>
        <taxon>Vibrio</taxon>
    </lineage>
</organism>
<protein>
    <submittedName>
        <fullName evidence="2">Protein RseC</fullName>
    </submittedName>
</protein>
<keyword evidence="1" id="KW-1133">Transmembrane helix</keyword>
<dbReference type="Proteomes" id="UP000838160">
    <property type="component" value="Unassembled WGS sequence"/>
</dbReference>
<dbReference type="Pfam" id="PF04246">
    <property type="entry name" value="RseC_MucC"/>
    <property type="match status" value="1"/>
</dbReference>
<sequence length="156" mass="17003">MMTALATVTSVKSKEHEFDVVLSCEQKTSCSSCQSKSSCGTGIVSKAVGNKQLLWSLKTDKSVKQGDVVEIGFPENHLLKSAALAYLLPLLFLFIGAVLSKLVLGPWTEYNELTMILSAIIFSVFGFFIARKWIAKLEQSSSQQVVLIRVLGQSVA</sequence>
<evidence type="ECO:0000313" key="2">
    <source>
        <dbReference type="EMBL" id="CAH0527151.1"/>
    </source>
</evidence>
<feature type="transmembrane region" description="Helical" evidence="1">
    <location>
        <begin position="110"/>
        <end position="130"/>
    </location>
</feature>
<dbReference type="InterPro" id="IPR026268">
    <property type="entry name" value="RseC"/>
</dbReference>
<dbReference type="PANTHER" id="PTHR35867:SF1">
    <property type="entry name" value="PROTEIN RSEC"/>
    <property type="match status" value="1"/>
</dbReference>
<evidence type="ECO:0000256" key="1">
    <source>
        <dbReference type="SAM" id="Phobius"/>
    </source>
</evidence>
<feature type="transmembrane region" description="Helical" evidence="1">
    <location>
        <begin position="83"/>
        <end position="104"/>
    </location>
</feature>
<name>A0ABM8ZK49_9VIBR</name>
<reference evidence="2" key="1">
    <citation type="submission" date="2021-12" db="EMBL/GenBank/DDBJ databases">
        <authorList>
            <person name="Rodrigo-Torres L."/>
            <person name="Arahal R. D."/>
            <person name="Lucena T."/>
        </authorList>
    </citation>
    <scope>NUCLEOTIDE SEQUENCE</scope>
    <source>
        <strain evidence="2">CECT 8226</strain>
    </source>
</reference>
<dbReference type="PIRSF" id="PIRSF004923">
    <property type="entry name" value="RseC"/>
    <property type="match status" value="1"/>
</dbReference>
<keyword evidence="1" id="KW-0472">Membrane</keyword>
<accession>A0ABM8ZK49</accession>
<dbReference type="PANTHER" id="PTHR35867">
    <property type="entry name" value="PROTEIN RSEC"/>
    <property type="match status" value="1"/>
</dbReference>
<comment type="caution">
    <text evidence="2">The sequence shown here is derived from an EMBL/GenBank/DDBJ whole genome shotgun (WGS) entry which is preliminary data.</text>
</comment>
<keyword evidence="1" id="KW-0812">Transmembrane</keyword>
<dbReference type="InterPro" id="IPR007359">
    <property type="entry name" value="SigmaE_reg_RseC_MucC"/>
</dbReference>
<dbReference type="RefSeq" id="WP_237485310.1">
    <property type="nucleotide sequence ID" value="NZ_CAKLCM010000002.1"/>
</dbReference>
<dbReference type="EMBL" id="CAKLCM010000002">
    <property type="protein sequence ID" value="CAH0527151.1"/>
    <property type="molecule type" value="Genomic_DNA"/>
</dbReference>
<evidence type="ECO:0000313" key="3">
    <source>
        <dbReference type="Proteomes" id="UP000838160"/>
    </source>
</evidence>
<keyword evidence="3" id="KW-1185">Reference proteome</keyword>
<proteinExistence type="predicted"/>
<gene>
    <name evidence="2" type="primary">rseC</name>
    <name evidence="2" type="ORF">VHP8226_02494</name>
</gene>